<dbReference type="VEuPathDB" id="FungiDB:DFL_008953"/>
<dbReference type="Gene3D" id="3.40.50.300">
    <property type="entry name" value="P-loop containing nucleotide triphosphate hydrolases"/>
    <property type="match status" value="1"/>
</dbReference>
<dbReference type="InterPro" id="IPR027417">
    <property type="entry name" value="P-loop_NTPase"/>
</dbReference>
<dbReference type="Pfam" id="PF00005">
    <property type="entry name" value="ABC_tran"/>
    <property type="match status" value="1"/>
</dbReference>
<dbReference type="GO" id="GO:0005524">
    <property type="term" value="F:ATP binding"/>
    <property type="evidence" value="ECO:0007669"/>
    <property type="project" value="InterPro"/>
</dbReference>
<sequence length="281" mass="31457">MSPVSLKSEHEAPNMSSKAIEDRLQYLHKEGQNFLKSCNVQLQYMYENGLLDKGGQKVQKHVQKYQDVELQSKAIIAFIGESGAGKSTLLNALLDYEKIVPTSGIRACTSVATEFSSRTPNMKSKFHAIVEYVDREEFEKEVEILRQDIIDEDGPLVDAEDAYSMLSSSDEENNRNATNSSIFKRRRLSDSSLAVAAAVAKDKMKALFPGFKNSNLVGIAGSIKHLYEGSKCLSEGKQIVESDDEDTFADMIHEMIANRGDENDDEEKRVPQLWPLIKVIK</sequence>
<dbReference type="GeneID" id="93591264"/>
<keyword evidence="3" id="KW-1185">Reference proteome</keyword>
<reference evidence="2 3" key="1">
    <citation type="submission" date="2019-01" db="EMBL/GenBank/DDBJ databases">
        <title>Intercellular communication is required for trap formation in the nematode-trapping fungus Duddingtonia flagrans.</title>
        <authorList>
            <person name="Youssar L."/>
            <person name="Wernet V."/>
            <person name="Hensel N."/>
            <person name="Hildebrandt H.-G."/>
            <person name="Fischer R."/>
        </authorList>
    </citation>
    <scope>NUCLEOTIDE SEQUENCE [LARGE SCALE GENOMIC DNA]</scope>
    <source>
        <strain evidence="2 3">CBS H-5679</strain>
    </source>
</reference>
<dbReference type="Proteomes" id="UP000283090">
    <property type="component" value="Unassembled WGS sequence"/>
</dbReference>
<organism evidence="2 3">
    <name type="scientific">Arthrobotrys flagrans</name>
    <name type="common">Nematode-trapping fungus</name>
    <name type="synonym">Trichothecium flagrans</name>
    <dbReference type="NCBI Taxonomy" id="97331"/>
    <lineage>
        <taxon>Eukaryota</taxon>
        <taxon>Fungi</taxon>
        <taxon>Dikarya</taxon>
        <taxon>Ascomycota</taxon>
        <taxon>Pezizomycotina</taxon>
        <taxon>Orbiliomycetes</taxon>
        <taxon>Orbiliales</taxon>
        <taxon>Orbiliaceae</taxon>
        <taxon>Arthrobotrys</taxon>
    </lineage>
</organism>
<evidence type="ECO:0000259" key="1">
    <source>
        <dbReference type="Pfam" id="PF00005"/>
    </source>
</evidence>
<evidence type="ECO:0000313" key="2">
    <source>
        <dbReference type="EMBL" id="RVD81076.1"/>
    </source>
</evidence>
<dbReference type="STRING" id="97331.A0A436ZQJ0"/>
<dbReference type="PANTHER" id="PTHR36681">
    <property type="entry name" value="NUCLEAR GTPASE, GERMINAL CENTER-ASSOCIATED, TANDEM DUPLICATE 3"/>
    <property type="match status" value="1"/>
</dbReference>
<evidence type="ECO:0000313" key="3">
    <source>
        <dbReference type="Proteomes" id="UP000283090"/>
    </source>
</evidence>
<dbReference type="AlphaFoldDB" id="A0A436ZQJ0"/>
<dbReference type="SUPFAM" id="SSF52540">
    <property type="entry name" value="P-loop containing nucleoside triphosphate hydrolases"/>
    <property type="match status" value="1"/>
</dbReference>
<dbReference type="PANTHER" id="PTHR36681:SF3">
    <property type="entry name" value="NUCLEAR GTPASE, GERMINAL CENTER-ASSOCIATED, TANDEM DUPLICATE 3"/>
    <property type="match status" value="1"/>
</dbReference>
<name>A0A436ZQJ0_ARTFL</name>
<comment type="caution">
    <text evidence="2">The sequence shown here is derived from an EMBL/GenBank/DDBJ whole genome shotgun (WGS) entry which is preliminary data.</text>
</comment>
<feature type="domain" description="ABC transporter" evidence="1">
    <location>
        <begin position="68"/>
        <end position="170"/>
    </location>
</feature>
<gene>
    <name evidence="2" type="ORF">DFL_008953</name>
</gene>
<accession>A0A436ZQJ0</accession>
<proteinExistence type="predicted"/>
<dbReference type="EMBL" id="SAEB01000012">
    <property type="protein sequence ID" value="RVD81076.1"/>
    <property type="molecule type" value="Genomic_DNA"/>
</dbReference>
<dbReference type="InterPro" id="IPR003439">
    <property type="entry name" value="ABC_transporter-like_ATP-bd"/>
</dbReference>
<dbReference type="OrthoDB" id="3598281at2759"/>
<dbReference type="GO" id="GO:0016887">
    <property type="term" value="F:ATP hydrolysis activity"/>
    <property type="evidence" value="ECO:0007669"/>
    <property type="project" value="InterPro"/>
</dbReference>
<dbReference type="RefSeq" id="XP_067486620.1">
    <property type="nucleotide sequence ID" value="XM_067638764.1"/>
</dbReference>
<protein>
    <recommendedName>
        <fullName evidence="1">ABC transporter domain-containing protein</fullName>
    </recommendedName>
</protein>